<evidence type="ECO:0000313" key="2">
    <source>
        <dbReference type="EMBL" id="RDB31455.1"/>
    </source>
</evidence>
<name>A0A369KFI3_9BACT</name>
<organism evidence="2 3">
    <name type="scientific">Candidatus Similichlamydia laticola</name>
    <dbReference type="NCBI Taxonomy" id="2170265"/>
    <lineage>
        <taxon>Bacteria</taxon>
        <taxon>Pseudomonadati</taxon>
        <taxon>Chlamydiota</taxon>
        <taxon>Chlamydiia</taxon>
        <taxon>Parachlamydiales</taxon>
        <taxon>Candidatus Parilichlamydiaceae</taxon>
        <taxon>Candidatus Similichlamydia</taxon>
    </lineage>
</organism>
<dbReference type="Proteomes" id="UP000253816">
    <property type="component" value="Unassembled WGS sequence"/>
</dbReference>
<gene>
    <name evidence="2" type="ORF">HAT2_00440</name>
</gene>
<keyword evidence="3" id="KW-1185">Reference proteome</keyword>
<reference evidence="2 3" key="1">
    <citation type="submission" date="2018-07" db="EMBL/GenBank/DDBJ databases">
        <title>Comparative genomics of the Candidatus Parilichlamydiaceae reveals evidence of convergent evolution and genome reduction in the phylum Chlamydiae.</title>
        <authorList>
            <person name="Taylor-Brown A."/>
            <person name="Polkinghorne A."/>
        </authorList>
    </citation>
    <scope>NUCLEOTIDE SEQUENCE [LARGE SCALE GENOMIC DNA]</scope>
    <source>
        <strain evidence="2 3">Hat2</strain>
    </source>
</reference>
<dbReference type="RefSeq" id="WP_114544384.1">
    <property type="nucleotide sequence ID" value="NZ_QQBG01000016.1"/>
</dbReference>
<feature type="region of interest" description="Disordered" evidence="1">
    <location>
        <begin position="1"/>
        <end position="40"/>
    </location>
</feature>
<dbReference type="AlphaFoldDB" id="A0A369KFI3"/>
<feature type="compositionally biased region" description="Basic and acidic residues" evidence="1">
    <location>
        <begin position="20"/>
        <end position="32"/>
    </location>
</feature>
<dbReference type="EMBL" id="QQBG01000016">
    <property type="protein sequence ID" value="RDB31455.1"/>
    <property type="molecule type" value="Genomic_DNA"/>
</dbReference>
<proteinExistence type="predicted"/>
<evidence type="ECO:0000256" key="1">
    <source>
        <dbReference type="SAM" id="MobiDB-lite"/>
    </source>
</evidence>
<feature type="compositionally biased region" description="Basic residues" evidence="1">
    <location>
        <begin position="1"/>
        <end position="16"/>
    </location>
</feature>
<evidence type="ECO:0000313" key="3">
    <source>
        <dbReference type="Proteomes" id="UP000253816"/>
    </source>
</evidence>
<comment type="caution">
    <text evidence="2">The sequence shown here is derived from an EMBL/GenBank/DDBJ whole genome shotgun (WGS) entry which is preliminary data.</text>
</comment>
<sequence length="116" mass="13181">MAQKLRGRVSLRKKGVSLRSSREEKNKEERSKTASGSLLPKDKKTATKIMVTIPLEMVIWMDKLCLEIRENSGVVFDRGMLIRGCLRSLRQVGLNLKAAKDEYQLSENIVAYLSKL</sequence>
<accession>A0A369KFI3</accession>
<protein>
    <submittedName>
        <fullName evidence="2">Uncharacterized protein</fullName>
    </submittedName>
</protein>